<dbReference type="EMBL" id="CP086136">
    <property type="protein sequence ID" value="UEM08431.1"/>
    <property type="molecule type" value="Genomic_DNA"/>
</dbReference>
<dbReference type="AlphaFoldDB" id="A0A939M8M2"/>
<accession>A0A939M8M2</accession>
<dbReference type="EMBL" id="JAGEMI010000001">
    <property type="protein sequence ID" value="MBO1864793.1"/>
    <property type="molecule type" value="Genomic_DNA"/>
</dbReference>
<reference evidence="2 3" key="2">
    <citation type="journal article" date="2022" name="Int. J. Syst. Evol. Microbiol.">
        <title>Strains of Bradyrhizobium barranii sp. nov. associated with legumes native to Canada are symbionts of soybeans and belong to different subspecies (subsp. barranii subsp. nov. and subsp. apii subsp. nov.) and symbiovars (sv. glycinearum and sv. septentrionale).</title>
        <authorList>
            <person name="Bromfield E.S.P."/>
            <person name="Cloutier S."/>
            <person name="Wasai-Hara S."/>
            <person name="Minamisawa K."/>
        </authorList>
    </citation>
    <scope>NUCLEOTIDE SEQUENCE [LARGE SCALE GENOMIC DNA]</scope>
    <source>
        <strain evidence="2 3">144S4</strain>
    </source>
</reference>
<evidence type="ECO:0008006" key="4">
    <source>
        <dbReference type="Google" id="ProtNLM"/>
    </source>
</evidence>
<dbReference type="KEGG" id="bban:J4G43_026945"/>
<evidence type="ECO:0000313" key="3">
    <source>
        <dbReference type="Proteomes" id="UP000664702"/>
    </source>
</evidence>
<gene>
    <name evidence="2" type="ORF">J4G43_026945</name>
    <name evidence="1" type="ORF">J4G43_28935</name>
</gene>
<sequence>MVITSKKQKPTPEMMEAYLNIALQMRLIMMPFVMPLVRTDEDGPTHVGSGGYIEFSGHKLALTNDHVVREGQGRLAHKFYDSDTYFGFPNAFASEAFPIDLAASSVDLTWTATTHSAMAFPEHRMALIHAPVARELLFLMGFAGSRAYFSPILNIIVTNGTPYLNQEFDPQAEERDIRCEHYDPNLHFAIPWEPEQIEVVDRDDKAIPVNANGFSGSLVWNTRYVEYAAAEKPWDPNVAQLTGVVWGWPQQDRVLLATRIEHVRTFLAKSSK</sequence>
<evidence type="ECO:0000313" key="1">
    <source>
        <dbReference type="EMBL" id="MBO1864793.1"/>
    </source>
</evidence>
<proteinExistence type="predicted"/>
<organism evidence="1">
    <name type="scientific">Bradyrhizobium barranii subsp. barranii</name>
    <dbReference type="NCBI Taxonomy" id="2823807"/>
    <lineage>
        <taxon>Bacteria</taxon>
        <taxon>Pseudomonadati</taxon>
        <taxon>Pseudomonadota</taxon>
        <taxon>Alphaproteobacteria</taxon>
        <taxon>Hyphomicrobiales</taxon>
        <taxon>Nitrobacteraceae</taxon>
        <taxon>Bradyrhizobium</taxon>
        <taxon>Bradyrhizobium barranii</taxon>
    </lineage>
</organism>
<dbReference type="RefSeq" id="WP_208086818.1">
    <property type="nucleotide sequence ID" value="NZ_CP086136.1"/>
</dbReference>
<evidence type="ECO:0000313" key="2">
    <source>
        <dbReference type="EMBL" id="UEM08431.1"/>
    </source>
</evidence>
<dbReference type="Proteomes" id="UP000664702">
    <property type="component" value="Chromosome"/>
</dbReference>
<name>A0A939M8M2_9BRAD</name>
<protein>
    <recommendedName>
        <fullName evidence="4">Trypsin-like peptidase</fullName>
    </recommendedName>
</protein>
<reference evidence="1" key="1">
    <citation type="submission" date="2021-03" db="EMBL/GenBank/DDBJ databases">
        <title>Whole Genome Sequence of Bradyrhizobium sp. Strain 144S4.</title>
        <authorList>
            <person name="Bromfield E.S.P."/>
            <person name="Cloutier S."/>
        </authorList>
    </citation>
    <scope>NUCLEOTIDE SEQUENCE [LARGE SCALE GENOMIC DNA]</scope>
    <source>
        <strain evidence="1">144S4</strain>
    </source>
</reference>